<feature type="signal peptide" evidence="1">
    <location>
        <begin position="1"/>
        <end position="16"/>
    </location>
</feature>
<evidence type="ECO:0008006" key="4">
    <source>
        <dbReference type="Google" id="ProtNLM"/>
    </source>
</evidence>
<reference evidence="2 3" key="1">
    <citation type="submission" date="2020-07" db="EMBL/GenBank/DDBJ databases">
        <title>Transfer of Campylobacter canadensis to the novel genus Avispirillum gen. nov., that also includes two novel species recovered from migratory waterfowl: Avispirillum anseris sp. nov. and Avispirillum brantae sp. nov.</title>
        <authorList>
            <person name="Miller W.G."/>
            <person name="Chapman M.H."/>
            <person name="Yee E."/>
            <person name="Inglis G.D."/>
        </authorList>
    </citation>
    <scope>NUCLEOTIDE SEQUENCE [LARGE SCALE GENOMIC DNA]</scope>
    <source>
        <strain evidence="2 3">L283</strain>
    </source>
</reference>
<gene>
    <name evidence="2" type="ORF">AVCANL283_00525</name>
</gene>
<protein>
    <recommendedName>
        <fullName evidence="4">Periplasmic protein</fullName>
    </recommendedName>
</protein>
<name>A0ABS7WPA0_9BACT</name>
<comment type="caution">
    <text evidence="2">The sequence shown here is derived from an EMBL/GenBank/DDBJ whole genome shotgun (WGS) entry which is preliminary data.</text>
</comment>
<evidence type="ECO:0000313" key="3">
    <source>
        <dbReference type="Proteomes" id="UP000786183"/>
    </source>
</evidence>
<accession>A0ABS7WPA0</accession>
<sequence length="76" mass="8406">MKKVIFLSLLALPILADDCAGLMSKYEAPEPESKTMKQIERWVEKKVSDANEATVLKECMIARAADNPNQVQVAGK</sequence>
<keyword evidence="3" id="KW-1185">Reference proteome</keyword>
<feature type="chain" id="PRO_5047449146" description="Periplasmic protein" evidence="1">
    <location>
        <begin position="17"/>
        <end position="76"/>
    </location>
</feature>
<evidence type="ECO:0000313" key="2">
    <source>
        <dbReference type="EMBL" id="MBZ7986597.1"/>
    </source>
</evidence>
<organism evidence="2 3">
    <name type="scientific">Campylobacter canadensis</name>
    <dbReference type="NCBI Taxonomy" id="449520"/>
    <lineage>
        <taxon>Bacteria</taxon>
        <taxon>Pseudomonadati</taxon>
        <taxon>Campylobacterota</taxon>
        <taxon>Epsilonproteobacteria</taxon>
        <taxon>Campylobacterales</taxon>
        <taxon>Campylobacteraceae</taxon>
        <taxon>Campylobacter</taxon>
    </lineage>
</organism>
<keyword evidence="1" id="KW-0732">Signal</keyword>
<dbReference type="EMBL" id="JACGBB010000001">
    <property type="protein sequence ID" value="MBZ7986597.1"/>
    <property type="molecule type" value="Genomic_DNA"/>
</dbReference>
<dbReference type="RefSeq" id="WP_172232360.1">
    <property type="nucleotide sequence ID" value="NZ_CP035946.1"/>
</dbReference>
<proteinExistence type="predicted"/>
<evidence type="ECO:0000256" key="1">
    <source>
        <dbReference type="SAM" id="SignalP"/>
    </source>
</evidence>
<dbReference type="Proteomes" id="UP000786183">
    <property type="component" value="Unassembled WGS sequence"/>
</dbReference>